<reference evidence="1" key="1">
    <citation type="journal article" date="2018" name="Nat. Commun.">
        <title>Diversity and evolution of the emerging Pandoraviridae family.</title>
        <authorList>
            <person name="Legendre M."/>
            <person name="Fabre E."/>
            <person name="Poirot O."/>
            <person name="Jeudy S."/>
            <person name="Lartigue A."/>
            <person name="Alempic J.M."/>
            <person name="Beucher L."/>
            <person name="Philippe N."/>
            <person name="Bertaux L."/>
            <person name="Christo-Foroux E."/>
            <person name="Labadie K."/>
            <person name="Coute Y."/>
            <person name="Abergel C."/>
            <person name="Claverie J.M."/>
        </authorList>
    </citation>
    <scope>NUCLEOTIDE SEQUENCE [LARGE SCALE GENOMIC DNA]</scope>
    <source>
        <strain evidence="1">Macleodensis</strain>
    </source>
</reference>
<dbReference type="Proteomes" id="UP000249758">
    <property type="component" value="Segment"/>
</dbReference>
<dbReference type="KEGG" id="vg:36841993"/>
<dbReference type="SUPFAM" id="SSF81383">
    <property type="entry name" value="F-box domain"/>
    <property type="match status" value="1"/>
</dbReference>
<evidence type="ECO:0000313" key="1">
    <source>
        <dbReference type="EMBL" id="AVK77538.1"/>
    </source>
</evidence>
<proteinExistence type="predicted"/>
<sequence length="611" mass="66866">MTTTWVFASLDEPTLCIDGLPNEILSLIVTRHLPLRWRFMARRVCARWRDLLDDAPAAAPLSVICGSSWTRRYTMRMRDAAIDYSVLGQDWQRGSVVTASALAECVIAPAARCTERPDVLVERCVKEWGVPIRCVPALFVATQDVALVRYAMIISKRLTFEPGGDLAVVRTADFFWAFEEGKATRLAFDAGLVDVAVATGSLEVVRLVVSLIDPAFDWSRVDSLHWVGAALWSERIDAVAFALALWAAATKQSDSRHGVLSTLWLTLGQLPVDRLVRLNSLACAANCRVRRRRWGARDDPVAVAHDPTCYATIDTVADLVGQAAVDELGQCLIGSWQDRGAILCASAAARAGNTQVLAFACKGMRPEDARDVAAVACRCGHVDAVRWCVLTARLITAREAALYAAEPRRWGEQYTRPKNDTAVFVWLFDPRGGAYLPSQDDDIALMIRTSLSDNYVGRAMWIAQRYPDKVSAGDVARIVGSACRCGVESVYATMDDLETIVHMIDAIAAVAPNACVECDMWADLCTTRGRCEGDTVCLLRYAWARTNGVDACIAAGLLGKCVARPSAPSRAWTRWCRVRPVGAGSMYGDADKEESAIRAWFAAKGITPRPN</sequence>
<gene>
    <name evidence="1" type="ORF">pmac_cds_850</name>
</gene>
<dbReference type="InterPro" id="IPR036047">
    <property type="entry name" value="F-box-like_dom_sf"/>
</dbReference>
<name>A0A2U7UG99_9VIRU</name>
<protein>
    <submittedName>
        <fullName evidence="1">F-box domain containing protein</fullName>
    </submittedName>
</protein>
<dbReference type="Gene3D" id="1.20.1280.50">
    <property type="match status" value="1"/>
</dbReference>
<dbReference type="EMBL" id="MG011691">
    <property type="protein sequence ID" value="AVK77538.1"/>
    <property type="molecule type" value="Genomic_DNA"/>
</dbReference>
<dbReference type="RefSeq" id="YP_009481534.1">
    <property type="nucleotide sequence ID" value="NC_037665.1"/>
</dbReference>
<dbReference type="GeneID" id="36841993"/>
<accession>A0A2U7UG99</accession>
<organism evidence="1">
    <name type="scientific">Pandoravirus macleodensis</name>
    <dbReference type="NCBI Taxonomy" id="2107707"/>
    <lineage>
        <taxon>Viruses</taxon>
        <taxon>Pandoravirus</taxon>
    </lineage>
</organism>